<dbReference type="EMBL" id="BMAW01012636">
    <property type="protein sequence ID" value="GFT29657.1"/>
    <property type="molecule type" value="Genomic_DNA"/>
</dbReference>
<dbReference type="Proteomes" id="UP000887013">
    <property type="component" value="Unassembled WGS sequence"/>
</dbReference>
<proteinExistence type="predicted"/>
<evidence type="ECO:0000313" key="2">
    <source>
        <dbReference type="Proteomes" id="UP000887013"/>
    </source>
</evidence>
<dbReference type="OrthoDB" id="10429654at2759"/>
<organism evidence="1 2">
    <name type="scientific">Nephila pilipes</name>
    <name type="common">Giant wood spider</name>
    <name type="synonym">Nephila maculata</name>
    <dbReference type="NCBI Taxonomy" id="299642"/>
    <lineage>
        <taxon>Eukaryota</taxon>
        <taxon>Metazoa</taxon>
        <taxon>Ecdysozoa</taxon>
        <taxon>Arthropoda</taxon>
        <taxon>Chelicerata</taxon>
        <taxon>Arachnida</taxon>
        <taxon>Araneae</taxon>
        <taxon>Araneomorphae</taxon>
        <taxon>Entelegynae</taxon>
        <taxon>Araneoidea</taxon>
        <taxon>Nephilidae</taxon>
        <taxon>Nephila</taxon>
    </lineage>
</organism>
<protein>
    <submittedName>
        <fullName evidence="1">Uncharacterized protein</fullName>
    </submittedName>
</protein>
<keyword evidence="2" id="KW-1185">Reference proteome</keyword>
<gene>
    <name evidence="1" type="ORF">NPIL_253531</name>
</gene>
<dbReference type="AlphaFoldDB" id="A0A8X6NSF7"/>
<name>A0A8X6NSF7_NEPPI</name>
<evidence type="ECO:0000313" key="1">
    <source>
        <dbReference type="EMBL" id="GFT29657.1"/>
    </source>
</evidence>
<accession>A0A8X6NSF7</accession>
<sequence length="144" mass="16703">MISQSHKKQLKSLFHAHKQKHKFFFRLKSLIANPPTTEAPNNPHFPETPFVTDYTTLLLFPTGVFQPYPFSCDAKLDHSSVAYYSCLNHTLKRLPLQDRDRNYDGRPFCPELGAPPTFFPSNVTFLLLSLHGLLLQNNRKNLFW</sequence>
<reference evidence="1" key="1">
    <citation type="submission" date="2020-08" db="EMBL/GenBank/DDBJ databases">
        <title>Multicomponent nature underlies the extraordinary mechanical properties of spider dragline silk.</title>
        <authorList>
            <person name="Kono N."/>
            <person name="Nakamura H."/>
            <person name="Mori M."/>
            <person name="Yoshida Y."/>
            <person name="Ohtoshi R."/>
            <person name="Malay A.D."/>
            <person name="Moran D.A.P."/>
            <person name="Tomita M."/>
            <person name="Numata K."/>
            <person name="Arakawa K."/>
        </authorList>
    </citation>
    <scope>NUCLEOTIDE SEQUENCE</scope>
</reference>
<comment type="caution">
    <text evidence="1">The sequence shown here is derived from an EMBL/GenBank/DDBJ whole genome shotgun (WGS) entry which is preliminary data.</text>
</comment>